<dbReference type="InterPro" id="IPR000515">
    <property type="entry name" value="MetI-like"/>
</dbReference>
<feature type="transmembrane region" description="Helical" evidence="6">
    <location>
        <begin position="229"/>
        <end position="247"/>
    </location>
</feature>
<evidence type="ECO:0000259" key="7">
    <source>
        <dbReference type="PROSITE" id="PS50928"/>
    </source>
</evidence>
<proteinExistence type="inferred from homology"/>
<dbReference type="SUPFAM" id="SSF161098">
    <property type="entry name" value="MetI-like"/>
    <property type="match status" value="1"/>
</dbReference>
<evidence type="ECO:0000313" key="9">
    <source>
        <dbReference type="Proteomes" id="UP001300012"/>
    </source>
</evidence>
<feature type="transmembrane region" description="Helical" evidence="6">
    <location>
        <begin position="141"/>
        <end position="162"/>
    </location>
</feature>
<keyword evidence="5 6" id="KW-0472">Membrane</keyword>
<comment type="subcellular location">
    <subcellularLocation>
        <location evidence="6">Cell membrane</location>
        <topology evidence="6">Multi-pass membrane protein</topology>
    </subcellularLocation>
    <subcellularLocation>
        <location evidence="1">Membrane</location>
        <topology evidence="1">Multi-pass membrane protein</topology>
    </subcellularLocation>
</comment>
<comment type="similarity">
    <text evidence="6">Belongs to the binding-protein-dependent transport system permease family.</text>
</comment>
<dbReference type="Pfam" id="PF00528">
    <property type="entry name" value="BPD_transp_1"/>
    <property type="match status" value="1"/>
</dbReference>
<evidence type="ECO:0000256" key="4">
    <source>
        <dbReference type="ARBA" id="ARBA00022989"/>
    </source>
</evidence>
<gene>
    <name evidence="8" type="ORF">NV381_16910</name>
</gene>
<keyword evidence="4 6" id="KW-1133">Transmembrane helix</keyword>
<dbReference type="Gene3D" id="1.10.3720.10">
    <property type="entry name" value="MetI-like"/>
    <property type="match status" value="1"/>
</dbReference>
<evidence type="ECO:0000256" key="2">
    <source>
        <dbReference type="ARBA" id="ARBA00022448"/>
    </source>
</evidence>
<feature type="transmembrane region" description="Helical" evidence="6">
    <location>
        <begin position="99"/>
        <end position="120"/>
    </location>
</feature>
<sequence length="323" mass="37250">MRMKTEEAVLNSHVVKERPHTRTRSFWSDYVKYRYMYLLVIPGFLYFAVFKLVPMWGLLIAFKDYNPIVGFAESPWVGLKFFNEMFADEHFYIMLRNTLLINIFGLVFFFPLPILLAIMLNEVRHEVFKRINQSLVYMPHFLSWVVIASLTFFILSVDVGLLNKLIRLFGLEPYSFLNDVNLFWGLLTAQSIWKDAGWGTIIFLAAIAGVNTERYEAAVVDGANRFRQIWHVTLPAIRPTIVILLILRLGHMTDVNFEQVLLMMNPLVRDVGDVFDTYVYNNGILRGMYSVGVAVGFFKGLVGLALVMASNYVVKKMGHEGIY</sequence>
<dbReference type="Proteomes" id="UP001300012">
    <property type="component" value="Unassembled WGS sequence"/>
</dbReference>
<accession>A0ABT1YI74</accession>
<protein>
    <submittedName>
        <fullName evidence="8">ABC transporter permease subunit</fullName>
    </submittedName>
</protein>
<feature type="transmembrane region" description="Helical" evidence="6">
    <location>
        <begin position="288"/>
        <end position="314"/>
    </location>
</feature>
<evidence type="ECO:0000256" key="5">
    <source>
        <dbReference type="ARBA" id="ARBA00023136"/>
    </source>
</evidence>
<dbReference type="PANTHER" id="PTHR43496">
    <property type="entry name" value="PROTEIN LPLB"/>
    <property type="match status" value="1"/>
</dbReference>
<evidence type="ECO:0000256" key="6">
    <source>
        <dbReference type="RuleBase" id="RU363032"/>
    </source>
</evidence>
<keyword evidence="2 6" id="KW-0813">Transport</keyword>
<keyword evidence="3 6" id="KW-0812">Transmembrane</keyword>
<organism evidence="8 9">
    <name type="scientific">Paenibacillus radicis</name>
    <name type="common">ex Xue et al. 2023</name>
    <dbReference type="NCBI Taxonomy" id="2972489"/>
    <lineage>
        <taxon>Bacteria</taxon>
        <taxon>Bacillati</taxon>
        <taxon>Bacillota</taxon>
        <taxon>Bacilli</taxon>
        <taxon>Bacillales</taxon>
        <taxon>Paenibacillaceae</taxon>
        <taxon>Paenibacillus</taxon>
    </lineage>
</organism>
<dbReference type="EMBL" id="JANQBD010000012">
    <property type="protein sequence ID" value="MCR8632883.1"/>
    <property type="molecule type" value="Genomic_DNA"/>
</dbReference>
<dbReference type="InterPro" id="IPR035906">
    <property type="entry name" value="MetI-like_sf"/>
</dbReference>
<evidence type="ECO:0000313" key="8">
    <source>
        <dbReference type="EMBL" id="MCR8632883.1"/>
    </source>
</evidence>
<keyword evidence="9" id="KW-1185">Reference proteome</keyword>
<dbReference type="PROSITE" id="PS50928">
    <property type="entry name" value="ABC_TM1"/>
    <property type="match status" value="1"/>
</dbReference>
<feature type="transmembrane region" description="Helical" evidence="6">
    <location>
        <begin position="35"/>
        <end position="62"/>
    </location>
</feature>
<comment type="caution">
    <text evidence="8">The sequence shown here is derived from an EMBL/GenBank/DDBJ whole genome shotgun (WGS) entry which is preliminary data.</text>
</comment>
<evidence type="ECO:0000256" key="1">
    <source>
        <dbReference type="ARBA" id="ARBA00004141"/>
    </source>
</evidence>
<feature type="transmembrane region" description="Helical" evidence="6">
    <location>
        <begin position="182"/>
        <end position="208"/>
    </location>
</feature>
<dbReference type="PANTHER" id="PTHR43496:SF1">
    <property type="entry name" value="POLYGALACTURONAN_RHAMNOGALACTURONAN TRANSPORT SYSTEM PERMEASE PROTEIN YTEP"/>
    <property type="match status" value="1"/>
</dbReference>
<reference evidence="8 9" key="1">
    <citation type="submission" date="2022-08" db="EMBL/GenBank/DDBJ databases">
        <title>Paenibacillus endoradicis sp. nov., Paenibacillus radicibacter sp. nov and Paenibacillus pararadicis sp. nov., three cold-adapted plant growth-promoting bacteria isolated from root of Larix gmelinii in Great Khingan.</title>
        <authorList>
            <person name="Xue H."/>
        </authorList>
    </citation>
    <scope>NUCLEOTIDE SEQUENCE [LARGE SCALE GENOMIC DNA]</scope>
    <source>
        <strain evidence="8 9">N5-1-1-5</strain>
    </source>
</reference>
<name>A0ABT1YI74_9BACL</name>
<feature type="domain" description="ABC transmembrane type-1" evidence="7">
    <location>
        <begin position="95"/>
        <end position="310"/>
    </location>
</feature>
<dbReference type="CDD" id="cd06261">
    <property type="entry name" value="TM_PBP2"/>
    <property type="match status" value="1"/>
</dbReference>
<evidence type="ECO:0000256" key="3">
    <source>
        <dbReference type="ARBA" id="ARBA00022692"/>
    </source>
</evidence>